<dbReference type="InterPro" id="IPR036249">
    <property type="entry name" value="Thioredoxin-like_sf"/>
</dbReference>
<organism evidence="1 2">
    <name type="scientific">Alkaliphilus metalliredigens (strain QYMF)</name>
    <dbReference type="NCBI Taxonomy" id="293826"/>
    <lineage>
        <taxon>Bacteria</taxon>
        <taxon>Bacillati</taxon>
        <taxon>Bacillota</taxon>
        <taxon>Clostridia</taxon>
        <taxon>Peptostreptococcales</taxon>
        <taxon>Natronincolaceae</taxon>
        <taxon>Alkaliphilus</taxon>
    </lineage>
</organism>
<accession>A6TKZ6</accession>
<protein>
    <submittedName>
        <fullName evidence="1">NADH dehydrogenase (Quinone)</fullName>
    </submittedName>
</protein>
<evidence type="ECO:0000313" key="1">
    <source>
        <dbReference type="EMBL" id="ABR46864.1"/>
    </source>
</evidence>
<dbReference type="Gene3D" id="3.40.30.10">
    <property type="entry name" value="Glutaredoxin"/>
    <property type="match status" value="1"/>
</dbReference>
<dbReference type="RefSeq" id="WP_011971772.1">
    <property type="nucleotide sequence ID" value="NC_009633.1"/>
</dbReference>
<dbReference type="STRING" id="293826.Amet_0639"/>
<keyword evidence="2" id="KW-1185">Reference proteome</keyword>
<dbReference type="KEGG" id="amt:Amet_0639"/>
<dbReference type="OrthoDB" id="9800692at2"/>
<dbReference type="AlphaFoldDB" id="A6TKZ6"/>
<dbReference type="EMBL" id="CP000724">
    <property type="protein sequence ID" value="ABR46864.1"/>
    <property type="molecule type" value="Genomic_DNA"/>
</dbReference>
<sequence>MSSIKSLEELQKIREEVQQGMDLRKSEDEKHIKIMVGMATCGIAAGARDTFNTLLEEIDKRKMKNVYLVQVGCMGYCHDEPIVQVNAPGASPVLYGHINQEKAIEIIGKHIEKGELLQDLIISKSFDRV</sequence>
<dbReference type="eggNOG" id="COG3411">
    <property type="taxonomic scope" value="Bacteria"/>
</dbReference>
<dbReference type="Proteomes" id="UP000001572">
    <property type="component" value="Chromosome"/>
</dbReference>
<name>A6TKZ6_ALKMQ</name>
<dbReference type="CDD" id="cd02980">
    <property type="entry name" value="TRX_Fd_family"/>
    <property type="match status" value="1"/>
</dbReference>
<evidence type="ECO:0000313" key="2">
    <source>
        <dbReference type="Proteomes" id="UP000001572"/>
    </source>
</evidence>
<proteinExistence type="predicted"/>
<dbReference type="HOGENOM" id="CLU_126515_4_0_9"/>
<reference evidence="2" key="1">
    <citation type="journal article" date="2016" name="Genome Announc.">
        <title>Complete genome sequence of Alkaliphilus metalliredigens strain QYMF, an alkaliphilic and metal-reducing bacterium isolated from borax-contaminated leachate ponds.</title>
        <authorList>
            <person name="Hwang C."/>
            <person name="Copeland A."/>
            <person name="Lucas S."/>
            <person name="Lapidus A."/>
            <person name="Barry K."/>
            <person name="Detter J.C."/>
            <person name="Glavina Del Rio T."/>
            <person name="Hammon N."/>
            <person name="Israni S."/>
            <person name="Dalin E."/>
            <person name="Tice H."/>
            <person name="Pitluck S."/>
            <person name="Chertkov O."/>
            <person name="Brettin T."/>
            <person name="Bruce D."/>
            <person name="Han C."/>
            <person name="Schmutz J."/>
            <person name="Larimer F."/>
            <person name="Land M.L."/>
            <person name="Hauser L."/>
            <person name="Kyrpides N."/>
            <person name="Mikhailova N."/>
            <person name="Ye Q."/>
            <person name="Zhou J."/>
            <person name="Richardson P."/>
            <person name="Fields M.W."/>
        </authorList>
    </citation>
    <scope>NUCLEOTIDE SEQUENCE [LARGE SCALE GENOMIC DNA]</scope>
    <source>
        <strain evidence="2">QYMF</strain>
    </source>
</reference>
<dbReference type="SUPFAM" id="SSF52833">
    <property type="entry name" value="Thioredoxin-like"/>
    <property type="match status" value="1"/>
</dbReference>
<gene>
    <name evidence="1" type="ordered locus">Amet_0639</name>
</gene>
<dbReference type="Pfam" id="PF01257">
    <property type="entry name" value="2Fe-2S_thioredx"/>
    <property type="match status" value="1"/>
</dbReference>